<name>A0A3P9K5N8_ORYLA</name>
<dbReference type="Proteomes" id="UP000265180">
    <property type="component" value="Chromosome 21"/>
</dbReference>
<reference evidence="1" key="3">
    <citation type="submission" date="2025-08" db="UniProtKB">
        <authorList>
            <consortium name="Ensembl"/>
        </authorList>
    </citation>
    <scope>IDENTIFICATION</scope>
    <source>
        <strain evidence="1">HNI</strain>
    </source>
</reference>
<reference evidence="1" key="4">
    <citation type="submission" date="2025-09" db="UniProtKB">
        <authorList>
            <consortium name="Ensembl"/>
        </authorList>
    </citation>
    <scope>IDENTIFICATION</scope>
    <source>
        <strain evidence="1">HNI</strain>
    </source>
</reference>
<evidence type="ECO:0000313" key="1">
    <source>
        <dbReference type="Ensembl" id="ENSORLP00020003524.1"/>
    </source>
</evidence>
<organism evidence="1 2">
    <name type="scientific">Oryzias latipes</name>
    <name type="common">Japanese rice fish</name>
    <name type="synonym">Japanese killifish</name>
    <dbReference type="NCBI Taxonomy" id="8090"/>
    <lineage>
        <taxon>Eukaryota</taxon>
        <taxon>Metazoa</taxon>
        <taxon>Chordata</taxon>
        <taxon>Craniata</taxon>
        <taxon>Vertebrata</taxon>
        <taxon>Euteleostomi</taxon>
        <taxon>Actinopterygii</taxon>
        <taxon>Neopterygii</taxon>
        <taxon>Teleostei</taxon>
        <taxon>Neoteleostei</taxon>
        <taxon>Acanthomorphata</taxon>
        <taxon>Ovalentaria</taxon>
        <taxon>Atherinomorphae</taxon>
        <taxon>Beloniformes</taxon>
        <taxon>Adrianichthyidae</taxon>
        <taxon>Oryziinae</taxon>
        <taxon>Oryzias</taxon>
    </lineage>
</organism>
<reference evidence="1 2" key="2">
    <citation type="submission" date="2017-04" db="EMBL/GenBank/DDBJ databases">
        <title>CpG methylation of centromeres and impact of large insertions on vertebrate speciation.</title>
        <authorList>
            <person name="Ichikawa K."/>
            <person name="Yoshimura J."/>
            <person name="Morishita S."/>
        </authorList>
    </citation>
    <scope>NUCLEOTIDE SEQUENCE</scope>
    <source>
        <strain evidence="1 2">HNI</strain>
    </source>
</reference>
<sequence>MSARECIRMERKVDIALIDMFDGESVEERVEDGAQVEEGVCHREEGDVAPEVGGSPLGLWHSCHHEATDLVGKPAQRQGSHNET</sequence>
<proteinExistence type="predicted"/>
<protein>
    <submittedName>
        <fullName evidence="1">Uncharacterized protein</fullName>
    </submittedName>
</protein>
<evidence type="ECO:0000313" key="2">
    <source>
        <dbReference type="Proteomes" id="UP000265180"/>
    </source>
</evidence>
<accession>A0A3P9K5N8</accession>
<dbReference type="AlphaFoldDB" id="A0A3P9K5N8"/>
<reference key="1">
    <citation type="journal article" date="2007" name="Nature">
        <title>The medaka draft genome and insights into vertebrate genome evolution.</title>
        <authorList>
            <person name="Kasahara M."/>
            <person name="Naruse K."/>
            <person name="Sasaki S."/>
            <person name="Nakatani Y."/>
            <person name="Qu W."/>
            <person name="Ahsan B."/>
            <person name="Yamada T."/>
            <person name="Nagayasu Y."/>
            <person name="Doi K."/>
            <person name="Kasai Y."/>
            <person name="Jindo T."/>
            <person name="Kobayashi D."/>
            <person name="Shimada A."/>
            <person name="Toyoda A."/>
            <person name="Kuroki Y."/>
            <person name="Fujiyama A."/>
            <person name="Sasaki T."/>
            <person name="Shimizu A."/>
            <person name="Asakawa S."/>
            <person name="Shimizu N."/>
            <person name="Hashimoto S."/>
            <person name="Yang J."/>
            <person name="Lee Y."/>
            <person name="Matsushima K."/>
            <person name="Sugano S."/>
            <person name="Sakaizumi M."/>
            <person name="Narita T."/>
            <person name="Ohishi K."/>
            <person name="Haga S."/>
            <person name="Ohta F."/>
            <person name="Nomoto H."/>
            <person name="Nogata K."/>
            <person name="Morishita T."/>
            <person name="Endo T."/>
            <person name="Shin-I T."/>
            <person name="Takeda H."/>
            <person name="Morishita S."/>
            <person name="Kohara Y."/>
        </authorList>
    </citation>
    <scope>NUCLEOTIDE SEQUENCE [LARGE SCALE GENOMIC DNA]</scope>
    <source>
        <strain>Hd-rR</strain>
    </source>
</reference>
<dbReference type="Ensembl" id="ENSORLT00020009489.1">
    <property type="protein sequence ID" value="ENSORLP00020003524.1"/>
    <property type="gene ID" value="ENSORLG00020004300.1"/>
</dbReference>